<reference evidence="8" key="1">
    <citation type="journal article" date="2006" name="Plant Cell">
        <title>Independent ancient polyploidy events in the sister families Brassicaceae and Cleomaceae.</title>
        <authorList>
            <person name="Schranz M.E."/>
            <person name="Mitchell-Olds T."/>
        </authorList>
    </citation>
    <scope>NUCLEOTIDE SEQUENCE</scope>
</reference>
<keyword evidence="4" id="KW-0238">DNA-binding</keyword>
<proteinExistence type="predicted"/>
<dbReference type="InterPro" id="IPR044607">
    <property type="entry name" value="RKD-like"/>
</dbReference>
<name>Q1KUV6_9ROSI</name>
<evidence type="ECO:0000256" key="1">
    <source>
        <dbReference type="ARBA" id="ARBA00004049"/>
    </source>
</evidence>
<evidence type="ECO:0000256" key="3">
    <source>
        <dbReference type="ARBA" id="ARBA00023054"/>
    </source>
</evidence>
<feature type="domain" description="RWP-RK" evidence="7">
    <location>
        <begin position="9"/>
        <end position="89"/>
    </location>
</feature>
<evidence type="ECO:0000256" key="4">
    <source>
        <dbReference type="ARBA" id="ARBA00023125"/>
    </source>
</evidence>
<keyword evidence="6" id="KW-0539">Nucleus</keyword>
<dbReference type="AlphaFoldDB" id="Q1KUV6"/>
<comment type="function">
    <text evidence="1">Putative transcription factor.</text>
</comment>
<protein>
    <recommendedName>
        <fullName evidence="7">RWP-RK domain-containing protein</fullName>
    </recommendedName>
</protein>
<dbReference type="GO" id="GO:0003677">
    <property type="term" value="F:DNA binding"/>
    <property type="evidence" value="ECO:0007669"/>
    <property type="project" value="UniProtKB-KW"/>
</dbReference>
<evidence type="ECO:0000259" key="7">
    <source>
        <dbReference type="PROSITE" id="PS51519"/>
    </source>
</evidence>
<dbReference type="InterPro" id="IPR003035">
    <property type="entry name" value="RWP-RK_dom"/>
</dbReference>
<accession>Q1KUV6</accession>
<keyword evidence="5" id="KW-0804">Transcription</keyword>
<dbReference type="Pfam" id="PF02042">
    <property type="entry name" value="RWP-RK"/>
    <property type="match status" value="1"/>
</dbReference>
<evidence type="ECO:0000313" key="8">
    <source>
        <dbReference type="EMBL" id="ABD96880.1"/>
    </source>
</evidence>
<dbReference type="PROSITE" id="PS51519">
    <property type="entry name" value="RWP_RK"/>
    <property type="match status" value="1"/>
</dbReference>
<dbReference type="EMBL" id="DQ415920">
    <property type="protein sequence ID" value="ABD96880.1"/>
    <property type="molecule type" value="Genomic_DNA"/>
</dbReference>
<organism evidence="8">
    <name type="scientific">Tarenaya spinosa</name>
    <dbReference type="NCBI Taxonomy" id="228870"/>
    <lineage>
        <taxon>Eukaryota</taxon>
        <taxon>Viridiplantae</taxon>
        <taxon>Streptophyta</taxon>
        <taxon>Embryophyta</taxon>
        <taxon>Tracheophyta</taxon>
        <taxon>Spermatophyta</taxon>
        <taxon>Magnoliopsida</taxon>
        <taxon>eudicotyledons</taxon>
        <taxon>Gunneridae</taxon>
        <taxon>Pentapetalae</taxon>
        <taxon>rosids</taxon>
        <taxon>malvids</taxon>
        <taxon>Brassicales</taxon>
        <taxon>Cleomaceae</taxon>
        <taxon>New World clade</taxon>
        <taxon>Tarenaya</taxon>
    </lineage>
</organism>
<sequence length="89" mass="10328">MNCCVTCGWRRGEEQRERTGRLTLKDIGKYFHLPVEEAARIMKVCPTVVKKICRRGGLARWPHRKIRSIERKISKWKSVGQESRGKGSC</sequence>
<dbReference type="PANTHER" id="PTHR46373:SF5">
    <property type="entry name" value="RWP-RK DOMAIN PROTEIN"/>
    <property type="match status" value="1"/>
</dbReference>
<keyword evidence="3" id="KW-0175">Coiled coil</keyword>
<keyword evidence="2" id="KW-0805">Transcription regulation</keyword>
<dbReference type="GO" id="GO:0003700">
    <property type="term" value="F:DNA-binding transcription factor activity"/>
    <property type="evidence" value="ECO:0007669"/>
    <property type="project" value="InterPro"/>
</dbReference>
<evidence type="ECO:0000256" key="6">
    <source>
        <dbReference type="ARBA" id="ARBA00023242"/>
    </source>
</evidence>
<evidence type="ECO:0000256" key="2">
    <source>
        <dbReference type="ARBA" id="ARBA00023015"/>
    </source>
</evidence>
<evidence type="ECO:0000256" key="5">
    <source>
        <dbReference type="ARBA" id="ARBA00023163"/>
    </source>
</evidence>
<dbReference type="PANTHER" id="PTHR46373">
    <property type="entry name" value="PROTEIN RKD4"/>
    <property type="match status" value="1"/>
</dbReference>